<dbReference type="PANTHER" id="PTHR38590:SF1">
    <property type="entry name" value="BLL0828 PROTEIN"/>
    <property type="match status" value="1"/>
</dbReference>
<proteinExistence type="predicted"/>
<dbReference type="Gene3D" id="3.40.960.10">
    <property type="entry name" value="VSR Endonuclease"/>
    <property type="match status" value="1"/>
</dbReference>
<organism evidence="2 3">
    <name type="scientific">Longimicrobium terrae</name>
    <dbReference type="NCBI Taxonomy" id="1639882"/>
    <lineage>
        <taxon>Bacteria</taxon>
        <taxon>Pseudomonadati</taxon>
        <taxon>Gemmatimonadota</taxon>
        <taxon>Longimicrobiia</taxon>
        <taxon>Longimicrobiales</taxon>
        <taxon>Longimicrobiaceae</taxon>
        <taxon>Longimicrobium</taxon>
    </lineage>
</organism>
<dbReference type="GO" id="GO:0004519">
    <property type="term" value="F:endonuclease activity"/>
    <property type="evidence" value="ECO:0007669"/>
    <property type="project" value="UniProtKB-KW"/>
</dbReference>
<dbReference type="Pfam" id="PF04480">
    <property type="entry name" value="DUF559"/>
    <property type="match status" value="1"/>
</dbReference>
<dbReference type="InterPro" id="IPR011335">
    <property type="entry name" value="Restrct_endonuc-II-like"/>
</dbReference>
<dbReference type="Proteomes" id="UP000582837">
    <property type="component" value="Unassembled WGS sequence"/>
</dbReference>
<keyword evidence="3" id="KW-1185">Reference proteome</keyword>
<evidence type="ECO:0000313" key="3">
    <source>
        <dbReference type="Proteomes" id="UP000582837"/>
    </source>
</evidence>
<dbReference type="RefSeq" id="WP_170035195.1">
    <property type="nucleotide sequence ID" value="NZ_JABDTL010000001.1"/>
</dbReference>
<gene>
    <name evidence="2" type="ORF">HNQ61_005467</name>
</gene>
<feature type="domain" description="DUF559" evidence="1">
    <location>
        <begin position="8"/>
        <end position="111"/>
    </location>
</feature>
<dbReference type="AlphaFoldDB" id="A0A841H7W9"/>
<dbReference type="InterPro" id="IPR007569">
    <property type="entry name" value="DUF559"/>
</dbReference>
<evidence type="ECO:0000313" key="2">
    <source>
        <dbReference type="EMBL" id="MBB6073789.1"/>
    </source>
</evidence>
<keyword evidence="2" id="KW-0255">Endonuclease</keyword>
<accession>A0A841H7W9</accession>
<dbReference type="CDD" id="cd01038">
    <property type="entry name" value="Endonuclease_DUF559"/>
    <property type="match status" value="1"/>
</dbReference>
<sequence>MRGRTPRIQQAAKQLRAEMTSAEQILWTELRPSRMKDLRIRRQHAIGRFILDFYCPARMLAVEVDGGIHDGPDQAERDAARTQALAALGIEVLRIRNEQVEHDLEGTLRLIRGAADCRPERFAASTSAVPANEEPSAAS</sequence>
<reference evidence="2 3" key="1">
    <citation type="submission" date="2020-08" db="EMBL/GenBank/DDBJ databases">
        <title>Genomic Encyclopedia of Type Strains, Phase IV (KMG-IV): sequencing the most valuable type-strain genomes for metagenomic binning, comparative biology and taxonomic classification.</title>
        <authorList>
            <person name="Goeker M."/>
        </authorList>
    </citation>
    <scope>NUCLEOTIDE SEQUENCE [LARGE SCALE GENOMIC DNA]</scope>
    <source>
        <strain evidence="2 3">DSM 29007</strain>
    </source>
</reference>
<dbReference type="PANTHER" id="PTHR38590">
    <property type="entry name" value="BLL0828 PROTEIN"/>
    <property type="match status" value="1"/>
</dbReference>
<evidence type="ECO:0000259" key="1">
    <source>
        <dbReference type="Pfam" id="PF04480"/>
    </source>
</evidence>
<dbReference type="InterPro" id="IPR047216">
    <property type="entry name" value="Endonuclease_DUF559_bact"/>
</dbReference>
<comment type="caution">
    <text evidence="2">The sequence shown here is derived from an EMBL/GenBank/DDBJ whole genome shotgun (WGS) entry which is preliminary data.</text>
</comment>
<dbReference type="EMBL" id="JACHIA010000029">
    <property type="protein sequence ID" value="MBB6073789.1"/>
    <property type="molecule type" value="Genomic_DNA"/>
</dbReference>
<keyword evidence="2" id="KW-0540">Nuclease</keyword>
<name>A0A841H7W9_9BACT</name>
<keyword evidence="2" id="KW-0378">Hydrolase</keyword>
<dbReference type="SUPFAM" id="SSF52980">
    <property type="entry name" value="Restriction endonuclease-like"/>
    <property type="match status" value="1"/>
</dbReference>
<protein>
    <submittedName>
        <fullName evidence="2">Very-short-patch-repair endonuclease</fullName>
    </submittedName>
</protein>